<dbReference type="InterPro" id="IPR045065">
    <property type="entry name" value="XPO1/5"/>
</dbReference>
<name>A0A0B1TRL8_OESDE</name>
<dbReference type="PANTHER" id="PTHR11223:SF3">
    <property type="entry name" value="EXPORTIN-5"/>
    <property type="match status" value="1"/>
</dbReference>
<organism evidence="3 4">
    <name type="scientific">Oesophagostomum dentatum</name>
    <name type="common">Nodular worm</name>
    <dbReference type="NCBI Taxonomy" id="61180"/>
    <lineage>
        <taxon>Eukaryota</taxon>
        <taxon>Metazoa</taxon>
        <taxon>Ecdysozoa</taxon>
        <taxon>Nematoda</taxon>
        <taxon>Chromadorea</taxon>
        <taxon>Rhabditida</taxon>
        <taxon>Rhabditina</taxon>
        <taxon>Rhabditomorpha</taxon>
        <taxon>Strongyloidea</taxon>
        <taxon>Strongylidae</taxon>
        <taxon>Oesophagostomum</taxon>
    </lineage>
</organism>
<dbReference type="EMBL" id="KN549365">
    <property type="protein sequence ID" value="KHJ98040.1"/>
    <property type="molecule type" value="Genomic_DNA"/>
</dbReference>
<dbReference type="GO" id="GO:0031267">
    <property type="term" value="F:small GTPase binding"/>
    <property type="evidence" value="ECO:0007669"/>
    <property type="project" value="InterPro"/>
</dbReference>
<accession>A0A0B1TRL8</accession>
<dbReference type="Gene3D" id="1.25.10.10">
    <property type="entry name" value="Leucine-rich Repeat Variant"/>
    <property type="match status" value="1"/>
</dbReference>
<comment type="similarity">
    <text evidence="1">Belongs to the exportin family.</text>
</comment>
<sequence length="582" mass="66025">MEVADVIRAVCAIHDVSTSNQDRLKCTQTVEEFKEGPPELLASVAFQLISDSTVILRHTGWTLLEDLIRYKWNSVTSEFRVELRNRVFQTVEASVSEDTIEPCARCVVAMMEHEWPQNWPELNTQLQQMSTQGSLPCAIVFAILRRLVENVVTLASVANQRRRKDMHTAIVSCYRMLLVIFANCVVLVSLEQQLPHIVDVAVRYLSTAERSIYEQAAQCLVAIAVRKREKQDHSVVISAFFRAEVFSAILTTTSVSVLVTEIEWEGMQRFARNLVQVAYDKDFAETEKERLVKMRDTLVNAMENTSDGDILNEMLSLHSTFLNSYAGDFEKLSKYFTILRRGLLVLTGNKALNRHVVSLILRAVQAFPDFFKNHVASIVSLYNEVSEVISKMQLAHLMHVLAVLSDSVDDVQVRLELLRMAAGSSIEYMSSNALYVIIFLQTLCFEDVSAFIRFNAFDSPPSGVSDSPVTANRIELRRALTSLQGVVQLVSSSSELGSMLIPVYPYLFKLTRCLMEMHLKQNRILFHPKLREDLTKMMDTERQQIYCSVGENIEVVPNRSTAVELDPTGIERQYVHDLHDQA</sequence>
<dbReference type="GO" id="GO:0005634">
    <property type="term" value="C:nucleus"/>
    <property type="evidence" value="ECO:0007669"/>
    <property type="project" value="TreeGrafter"/>
</dbReference>
<dbReference type="InterPro" id="IPR016024">
    <property type="entry name" value="ARM-type_fold"/>
</dbReference>
<dbReference type="GO" id="GO:0003723">
    <property type="term" value="F:RNA binding"/>
    <property type="evidence" value="ECO:0007669"/>
    <property type="project" value="TreeGrafter"/>
</dbReference>
<protein>
    <submittedName>
        <fullName evidence="3">Cation diffusion facilitator family transporter</fullName>
    </submittedName>
</protein>
<dbReference type="GO" id="GO:0005049">
    <property type="term" value="F:nuclear export signal receptor activity"/>
    <property type="evidence" value="ECO:0007669"/>
    <property type="project" value="InterPro"/>
</dbReference>
<keyword evidence="4" id="KW-1185">Reference proteome</keyword>
<dbReference type="InterPro" id="IPR001494">
    <property type="entry name" value="Importin-beta_N"/>
</dbReference>
<dbReference type="PROSITE" id="PS50166">
    <property type="entry name" value="IMPORTIN_B_NT"/>
    <property type="match status" value="1"/>
</dbReference>
<dbReference type="InterPro" id="IPR013598">
    <property type="entry name" value="Exportin-1/Importin-b-like"/>
</dbReference>
<dbReference type="Pfam" id="PF08389">
    <property type="entry name" value="Xpo1"/>
    <property type="match status" value="1"/>
</dbReference>
<evidence type="ECO:0000313" key="3">
    <source>
        <dbReference type="EMBL" id="KHJ98040.1"/>
    </source>
</evidence>
<dbReference type="GO" id="GO:0042565">
    <property type="term" value="C:RNA nuclear export complex"/>
    <property type="evidence" value="ECO:0007669"/>
    <property type="project" value="TreeGrafter"/>
</dbReference>
<reference evidence="3 4" key="1">
    <citation type="submission" date="2014-03" db="EMBL/GenBank/DDBJ databases">
        <title>Draft genome of the hookworm Oesophagostomum dentatum.</title>
        <authorList>
            <person name="Mitreva M."/>
        </authorList>
    </citation>
    <scope>NUCLEOTIDE SEQUENCE [LARGE SCALE GENOMIC DNA]</scope>
    <source>
        <strain evidence="3 4">OD-Hann</strain>
    </source>
</reference>
<evidence type="ECO:0000259" key="2">
    <source>
        <dbReference type="PROSITE" id="PS50166"/>
    </source>
</evidence>
<proteinExistence type="inferred from homology"/>
<dbReference type="OrthoDB" id="2215036at2759"/>
<evidence type="ECO:0000313" key="4">
    <source>
        <dbReference type="Proteomes" id="UP000053660"/>
    </source>
</evidence>
<evidence type="ECO:0000256" key="1">
    <source>
        <dbReference type="ARBA" id="ARBA00009466"/>
    </source>
</evidence>
<dbReference type="Proteomes" id="UP000053660">
    <property type="component" value="Unassembled WGS sequence"/>
</dbReference>
<dbReference type="PANTHER" id="PTHR11223">
    <property type="entry name" value="EXPORTIN 1/5"/>
    <property type="match status" value="1"/>
</dbReference>
<dbReference type="AlphaFoldDB" id="A0A0B1TRL8"/>
<gene>
    <name evidence="3" type="ORF">OESDEN_01978</name>
</gene>
<dbReference type="SUPFAM" id="SSF48371">
    <property type="entry name" value="ARM repeat"/>
    <property type="match status" value="1"/>
</dbReference>
<dbReference type="GO" id="GO:0006611">
    <property type="term" value="P:protein export from nucleus"/>
    <property type="evidence" value="ECO:0007669"/>
    <property type="project" value="InterPro"/>
</dbReference>
<feature type="domain" description="Importin N-terminal" evidence="2">
    <location>
        <begin position="26"/>
        <end position="93"/>
    </location>
</feature>
<dbReference type="GO" id="GO:0006405">
    <property type="term" value="P:RNA export from nucleus"/>
    <property type="evidence" value="ECO:0007669"/>
    <property type="project" value="TreeGrafter"/>
</dbReference>
<dbReference type="GO" id="GO:0005737">
    <property type="term" value="C:cytoplasm"/>
    <property type="evidence" value="ECO:0007669"/>
    <property type="project" value="TreeGrafter"/>
</dbReference>
<dbReference type="InterPro" id="IPR011989">
    <property type="entry name" value="ARM-like"/>
</dbReference>